<reference evidence="6 7" key="1">
    <citation type="journal article" date="2019" name="Int. J. Syst. Evol. Microbiol.">
        <title>The Global Catalogue of Microorganisms (GCM) 10K type strain sequencing project: providing services to taxonomists for standard genome sequencing and annotation.</title>
        <authorList>
            <consortium name="The Broad Institute Genomics Platform"/>
            <consortium name="The Broad Institute Genome Sequencing Center for Infectious Disease"/>
            <person name="Wu L."/>
            <person name="Ma J."/>
        </authorList>
    </citation>
    <scope>NUCLEOTIDE SEQUENCE [LARGE SCALE GENOMIC DNA]</scope>
    <source>
        <strain evidence="6 7">JCM 14969</strain>
    </source>
</reference>
<dbReference type="InterPro" id="IPR003593">
    <property type="entry name" value="AAA+_ATPase"/>
</dbReference>
<dbReference type="InterPro" id="IPR050319">
    <property type="entry name" value="ABC_transp_ATP-bind"/>
</dbReference>
<comment type="similarity">
    <text evidence="1">Belongs to the ABC transporter superfamily.</text>
</comment>
<dbReference type="PROSITE" id="PS50893">
    <property type="entry name" value="ABC_TRANSPORTER_2"/>
    <property type="match status" value="1"/>
</dbReference>
<feature type="domain" description="ABC transporter" evidence="5">
    <location>
        <begin position="3"/>
        <end position="254"/>
    </location>
</feature>
<keyword evidence="3" id="KW-0547">Nucleotide-binding</keyword>
<evidence type="ECO:0000259" key="5">
    <source>
        <dbReference type="PROSITE" id="PS50893"/>
    </source>
</evidence>
<evidence type="ECO:0000313" key="6">
    <source>
        <dbReference type="EMBL" id="GAA1579235.1"/>
    </source>
</evidence>
<evidence type="ECO:0000256" key="2">
    <source>
        <dbReference type="ARBA" id="ARBA00022448"/>
    </source>
</evidence>
<name>A0ABN2DN25_9ACTN</name>
<protein>
    <recommendedName>
        <fullName evidence="5">ABC transporter domain-containing protein</fullName>
    </recommendedName>
</protein>
<keyword evidence="7" id="KW-1185">Reference proteome</keyword>
<dbReference type="InterPro" id="IPR027417">
    <property type="entry name" value="P-loop_NTPase"/>
</dbReference>
<evidence type="ECO:0000313" key="7">
    <source>
        <dbReference type="Proteomes" id="UP001500393"/>
    </source>
</evidence>
<comment type="caution">
    <text evidence="6">The sequence shown here is derived from an EMBL/GenBank/DDBJ whole genome shotgun (WGS) entry which is preliminary data.</text>
</comment>
<dbReference type="InterPro" id="IPR003439">
    <property type="entry name" value="ABC_transporter-like_ATP-bd"/>
</dbReference>
<gene>
    <name evidence="6" type="ORF">GCM10009789_36160</name>
</gene>
<dbReference type="CDD" id="cd03257">
    <property type="entry name" value="ABC_NikE_OppD_transporters"/>
    <property type="match status" value="1"/>
</dbReference>
<proteinExistence type="inferred from homology"/>
<sequence>MSLVAEDVVVRYGVRRTLPWRRPETRPAVDGVRLTVEKGEVVALVGESGSGKSSLARCLVGMQKLTGGRVVADSVDLARLRGPELKAFRRRVQMIFQDPYESLSPRQRVRDVVAEGLAIHGADRQTRDERVRDALESVGLTPVEAFLDRRPFELSGGQRQRVAIAGSLVLDPEYLIADEPVSMLDVSVRAGVLTLLQELRTTRDLGVLLITHDLATAVHVADRIAVMQRGRIVEQGPAAHVTAEPAHSYTKALLAATPTLDRSAT</sequence>
<dbReference type="Proteomes" id="UP001500393">
    <property type="component" value="Unassembled WGS sequence"/>
</dbReference>
<evidence type="ECO:0000256" key="4">
    <source>
        <dbReference type="ARBA" id="ARBA00022840"/>
    </source>
</evidence>
<dbReference type="SMART" id="SM00382">
    <property type="entry name" value="AAA"/>
    <property type="match status" value="1"/>
</dbReference>
<accession>A0ABN2DN25</accession>
<dbReference type="RefSeq" id="WP_344215287.1">
    <property type="nucleotide sequence ID" value="NZ_BAAAOS010000020.1"/>
</dbReference>
<dbReference type="EMBL" id="BAAAOS010000020">
    <property type="protein sequence ID" value="GAA1579235.1"/>
    <property type="molecule type" value="Genomic_DNA"/>
</dbReference>
<dbReference type="Pfam" id="PF00005">
    <property type="entry name" value="ABC_tran"/>
    <property type="match status" value="1"/>
</dbReference>
<evidence type="ECO:0000256" key="3">
    <source>
        <dbReference type="ARBA" id="ARBA00022741"/>
    </source>
</evidence>
<keyword evidence="2" id="KW-0813">Transport</keyword>
<dbReference type="SUPFAM" id="SSF52540">
    <property type="entry name" value="P-loop containing nucleoside triphosphate hydrolases"/>
    <property type="match status" value="1"/>
</dbReference>
<keyword evidence="4" id="KW-0067">ATP-binding</keyword>
<dbReference type="InterPro" id="IPR017871">
    <property type="entry name" value="ABC_transporter-like_CS"/>
</dbReference>
<evidence type="ECO:0000256" key="1">
    <source>
        <dbReference type="ARBA" id="ARBA00005417"/>
    </source>
</evidence>
<dbReference type="PANTHER" id="PTHR43776:SF7">
    <property type="entry name" value="D,D-DIPEPTIDE TRANSPORT ATP-BINDING PROTEIN DDPF-RELATED"/>
    <property type="match status" value="1"/>
</dbReference>
<dbReference type="Gene3D" id="3.40.50.300">
    <property type="entry name" value="P-loop containing nucleotide triphosphate hydrolases"/>
    <property type="match status" value="1"/>
</dbReference>
<dbReference type="PROSITE" id="PS00211">
    <property type="entry name" value="ABC_TRANSPORTER_1"/>
    <property type="match status" value="1"/>
</dbReference>
<organism evidence="6 7">
    <name type="scientific">Kribbella sancticallisti</name>
    <dbReference type="NCBI Taxonomy" id="460087"/>
    <lineage>
        <taxon>Bacteria</taxon>
        <taxon>Bacillati</taxon>
        <taxon>Actinomycetota</taxon>
        <taxon>Actinomycetes</taxon>
        <taxon>Propionibacteriales</taxon>
        <taxon>Kribbellaceae</taxon>
        <taxon>Kribbella</taxon>
    </lineage>
</organism>
<dbReference type="PANTHER" id="PTHR43776">
    <property type="entry name" value="TRANSPORT ATP-BINDING PROTEIN"/>
    <property type="match status" value="1"/>
</dbReference>